<keyword evidence="2" id="KW-0378">Hydrolase</keyword>
<dbReference type="AlphaFoldDB" id="A0AAD7G5J6"/>
<dbReference type="Proteomes" id="UP001221757">
    <property type="component" value="Unassembled WGS sequence"/>
</dbReference>
<proteinExistence type="inferred from homology"/>
<dbReference type="GO" id="GO:0097176">
    <property type="term" value="P:epoxide metabolic process"/>
    <property type="evidence" value="ECO:0007669"/>
    <property type="project" value="TreeGrafter"/>
</dbReference>
<evidence type="ECO:0000256" key="1">
    <source>
        <dbReference type="ARBA" id="ARBA00010088"/>
    </source>
</evidence>
<dbReference type="SUPFAM" id="SSF53474">
    <property type="entry name" value="alpha/beta-Hydrolases"/>
    <property type="match status" value="1"/>
</dbReference>
<evidence type="ECO:0000313" key="3">
    <source>
        <dbReference type="EMBL" id="KAJ7661742.1"/>
    </source>
</evidence>
<organism evidence="3 4">
    <name type="scientific">Mycena rosella</name>
    <name type="common">Pink bonnet</name>
    <name type="synonym">Agaricus rosellus</name>
    <dbReference type="NCBI Taxonomy" id="1033263"/>
    <lineage>
        <taxon>Eukaryota</taxon>
        <taxon>Fungi</taxon>
        <taxon>Dikarya</taxon>
        <taxon>Basidiomycota</taxon>
        <taxon>Agaricomycotina</taxon>
        <taxon>Agaricomycetes</taxon>
        <taxon>Agaricomycetidae</taxon>
        <taxon>Agaricales</taxon>
        <taxon>Marasmiineae</taxon>
        <taxon>Mycenaceae</taxon>
        <taxon>Mycena</taxon>
    </lineage>
</organism>
<name>A0AAD7G5J6_MYCRO</name>
<gene>
    <name evidence="3" type="ORF">B0H17DRAFT_1144549</name>
</gene>
<dbReference type="InterPro" id="IPR029058">
    <property type="entry name" value="AB_hydrolase_fold"/>
</dbReference>
<keyword evidence="4" id="KW-1185">Reference proteome</keyword>
<dbReference type="PANTHER" id="PTHR21661:SF35">
    <property type="entry name" value="EPOXIDE HYDROLASE"/>
    <property type="match status" value="1"/>
</dbReference>
<comment type="caution">
    <text evidence="3">The sequence shown here is derived from an EMBL/GenBank/DDBJ whole genome shotgun (WGS) entry which is preliminary data.</text>
</comment>
<sequence>MPPITPAASQIPGISNSQTDSKTEPYVFKLLVQAASAIREGQTRRWPGPASKTRRISDFRASRAKTVAAGTWFPITRSRRSPIAFDGIYNTLMTEVLSYSTYAVHGTDWGCVVAYSLYNFFNTTVYAAQFVFIPFFSVSPQELADNNITLSAIQNVTEQRYTNGRVQPNDIGLALYDSPVGQLAWMGGKYKLWSDPRAGTPPSVLKNTVALTSLSLFYLIDSFLSSVWVNAQNPNGFRTVYTKANTDAPMLFSQYKYNPLFGPKMRDFGGHFPELENSPAVIEDTREMGPYFTA</sequence>
<protein>
    <submittedName>
        <fullName evidence="3">Uncharacterized protein</fullName>
    </submittedName>
</protein>
<accession>A0AAD7G5J6</accession>
<comment type="similarity">
    <text evidence="1">Belongs to the peptidase S33 family.</text>
</comment>
<evidence type="ECO:0000313" key="4">
    <source>
        <dbReference type="Proteomes" id="UP001221757"/>
    </source>
</evidence>
<dbReference type="EMBL" id="JARKIE010000247">
    <property type="protein sequence ID" value="KAJ7661742.1"/>
    <property type="molecule type" value="Genomic_DNA"/>
</dbReference>
<dbReference type="PANTHER" id="PTHR21661">
    <property type="entry name" value="EPOXIDE HYDROLASE 1-RELATED"/>
    <property type="match status" value="1"/>
</dbReference>
<dbReference type="Gene3D" id="3.40.50.1820">
    <property type="entry name" value="alpha/beta hydrolase"/>
    <property type="match status" value="1"/>
</dbReference>
<reference evidence="3" key="1">
    <citation type="submission" date="2023-03" db="EMBL/GenBank/DDBJ databases">
        <title>Massive genome expansion in bonnet fungi (Mycena s.s.) driven by repeated elements and novel gene families across ecological guilds.</title>
        <authorList>
            <consortium name="Lawrence Berkeley National Laboratory"/>
            <person name="Harder C.B."/>
            <person name="Miyauchi S."/>
            <person name="Viragh M."/>
            <person name="Kuo A."/>
            <person name="Thoen E."/>
            <person name="Andreopoulos B."/>
            <person name="Lu D."/>
            <person name="Skrede I."/>
            <person name="Drula E."/>
            <person name="Henrissat B."/>
            <person name="Morin E."/>
            <person name="Kohler A."/>
            <person name="Barry K."/>
            <person name="LaButti K."/>
            <person name="Morin E."/>
            <person name="Salamov A."/>
            <person name="Lipzen A."/>
            <person name="Mereny Z."/>
            <person name="Hegedus B."/>
            <person name="Baldrian P."/>
            <person name="Stursova M."/>
            <person name="Weitz H."/>
            <person name="Taylor A."/>
            <person name="Grigoriev I.V."/>
            <person name="Nagy L.G."/>
            <person name="Martin F."/>
            <person name="Kauserud H."/>
        </authorList>
    </citation>
    <scope>NUCLEOTIDE SEQUENCE</scope>
    <source>
        <strain evidence="3">CBHHK067</strain>
    </source>
</reference>
<evidence type="ECO:0000256" key="2">
    <source>
        <dbReference type="ARBA" id="ARBA00022801"/>
    </source>
</evidence>
<dbReference type="GO" id="GO:0004301">
    <property type="term" value="F:epoxide hydrolase activity"/>
    <property type="evidence" value="ECO:0007669"/>
    <property type="project" value="TreeGrafter"/>
</dbReference>